<protein>
    <recommendedName>
        <fullName evidence="2">Reverse transcriptase zinc-binding domain-containing protein</fullName>
    </recommendedName>
</protein>
<name>A0A3P6AGL9_BRACM</name>
<accession>A0A3P6AGL9</accession>
<dbReference type="EMBL" id="LR031572">
    <property type="protein sequence ID" value="VDC83478.1"/>
    <property type="molecule type" value="Genomic_DNA"/>
</dbReference>
<evidence type="ECO:0000313" key="1">
    <source>
        <dbReference type="EMBL" id="VDC83478.1"/>
    </source>
</evidence>
<dbReference type="AlphaFoldDB" id="A0A3P6AGL9"/>
<proteinExistence type="predicted"/>
<reference evidence="1" key="1">
    <citation type="submission" date="2018-11" db="EMBL/GenBank/DDBJ databases">
        <authorList>
            <consortium name="Genoscope - CEA"/>
            <person name="William W."/>
        </authorList>
    </citation>
    <scope>NUCLEOTIDE SEQUENCE</scope>
</reference>
<evidence type="ECO:0008006" key="2">
    <source>
        <dbReference type="Google" id="ProtNLM"/>
    </source>
</evidence>
<organism evidence="1">
    <name type="scientific">Brassica campestris</name>
    <name type="common">Field mustard</name>
    <dbReference type="NCBI Taxonomy" id="3711"/>
    <lineage>
        <taxon>Eukaryota</taxon>
        <taxon>Viridiplantae</taxon>
        <taxon>Streptophyta</taxon>
        <taxon>Embryophyta</taxon>
        <taxon>Tracheophyta</taxon>
        <taxon>Spermatophyta</taxon>
        <taxon>Magnoliopsida</taxon>
        <taxon>eudicotyledons</taxon>
        <taxon>Gunneridae</taxon>
        <taxon>Pentapetalae</taxon>
        <taxon>rosids</taxon>
        <taxon>malvids</taxon>
        <taxon>Brassicales</taxon>
        <taxon>Brassicaceae</taxon>
        <taxon>Brassiceae</taxon>
        <taxon>Brassica</taxon>
    </lineage>
</organism>
<gene>
    <name evidence="1" type="ORF">BRAA03T14696Z</name>
</gene>
<sequence length="137" mass="16338">MCGEVYTWIKMRVGNGATCRFWTDHWSPFGSLQDYFSQDRASRQGIPLDVTLSDLYRNRHAKRLILLCWQAVIYLLWRERNQRLHNQRFLTENEIIASLNRLIKDRILSFRSSSPSLSSFLMQRWLITEVINTMDHS</sequence>